<keyword evidence="1" id="KW-0472">Membrane</keyword>
<dbReference type="EMBL" id="CP031223">
    <property type="protein sequence ID" value="QFG01105.1"/>
    <property type="molecule type" value="Genomic_DNA"/>
</dbReference>
<reference evidence="2 3" key="1">
    <citation type="submission" date="2018-07" db="EMBL/GenBank/DDBJ databases">
        <title>Complete genome sequence of Psychrobacillus sp. PB01, isolated from iceberg, and comparative genome analysis of Psychrobacillus strains.</title>
        <authorList>
            <person name="Lee P.C."/>
        </authorList>
    </citation>
    <scope>NUCLEOTIDE SEQUENCE [LARGE SCALE GENOMIC DNA]</scope>
    <source>
        <strain evidence="2 3">PB01</strain>
    </source>
</reference>
<feature type="transmembrane region" description="Helical" evidence="1">
    <location>
        <begin position="77"/>
        <end position="100"/>
    </location>
</feature>
<evidence type="ECO:0008006" key="4">
    <source>
        <dbReference type="Google" id="ProtNLM"/>
    </source>
</evidence>
<keyword evidence="1" id="KW-0812">Transmembrane</keyword>
<evidence type="ECO:0000313" key="2">
    <source>
        <dbReference type="EMBL" id="QFG01105.1"/>
    </source>
</evidence>
<evidence type="ECO:0000313" key="3">
    <source>
        <dbReference type="Proteomes" id="UP000325517"/>
    </source>
</evidence>
<keyword evidence="1" id="KW-1133">Transmembrane helix</keyword>
<sequence length="146" mass="16811">MNSMYKIILFIHIISAILSIGPFFVLFPVLNQMKGKNGEVLVSQIEVFQAAIRIVKHAGHVLVVSGILLIWQGRWPWSTSWVVMTIVVMISSIVFLAKAFKPKIRQFYAGIIDSNVLIQKLRLSLWQYILILLIMLWFMVAKPNIW</sequence>
<feature type="transmembrane region" description="Helical" evidence="1">
    <location>
        <begin position="121"/>
        <end position="140"/>
    </location>
</feature>
<name>A0A5J6SVI9_9BACI</name>
<dbReference type="KEGG" id="psyo:PB01_04820"/>
<feature type="transmembrane region" description="Helical" evidence="1">
    <location>
        <begin position="6"/>
        <end position="30"/>
    </location>
</feature>
<organism evidence="2 3">
    <name type="scientific">Psychrobacillus glaciei</name>
    <dbReference type="NCBI Taxonomy" id="2283160"/>
    <lineage>
        <taxon>Bacteria</taxon>
        <taxon>Bacillati</taxon>
        <taxon>Bacillota</taxon>
        <taxon>Bacilli</taxon>
        <taxon>Bacillales</taxon>
        <taxon>Bacillaceae</taxon>
        <taxon>Psychrobacillus</taxon>
    </lineage>
</organism>
<dbReference type="Proteomes" id="UP000325517">
    <property type="component" value="Chromosome"/>
</dbReference>
<dbReference type="AlphaFoldDB" id="A0A5J6SVI9"/>
<accession>A0A5J6SVI9</accession>
<keyword evidence="3" id="KW-1185">Reference proteome</keyword>
<protein>
    <recommendedName>
        <fullName evidence="4">DUF2269 family protein</fullName>
    </recommendedName>
</protein>
<proteinExistence type="predicted"/>
<evidence type="ECO:0000256" key="1">
    <source>
        <dbReference type="SAM" id="Phobius"/>
    </source>
</evidence>
<dbReference type="OrthoDB" id="2436717at2"/>
<gene>
    <name evidence="2" type="ORF">PB01_04820</name>
</gene>